<accession>A0AAX2UPT1</accession>
<reference evidence="3" key="1">
    <citation type="submission" date="2017-10" db="EMBL/GenBank/DDBJ databases">
        <authorList>
            <person name="Colston S.M."/>
            <person name="Graf J."/>
        </authorList>
    </citation>
    <scope>NUCLEOTIDE SEQUENCE</scope>
    <source>
        <strain evidence="3">BAQ071013-135</strain>
    </source>
</reference>
<feature type="region of interest" description="Disordered" evidence="2">
    <location>
        <begin position="242"/>
        <end position="262"/>
    </location>
</feature>
<dbReference type="EMBL" id="PDXJ01000025">
    <property type="protein sequence ID" value="TND52027.1"/>
    <property type="molecule type" value="Genomic_DNA"/>
</dbReference>
<dbReference type="AlphaFoldDB" id="A0AAX2UPT1"/>
<proteinExistence type="predicted"/>
<evidence type="ECO:0000313" key="3">
    <source>
        <dbReference type="EMBL" id="TND52027.1"/>
    </source>
</evidence>
<reference evidence="3" key="2">
    <citation type="journal article" date="2019" name="PLoS ONE">
        <title>Identification and characterization of putative Aeromonas spp. T3SS effectors.</title>
        <authorList>
            <person name="Rangel L.T."/>
            <person name="Marden J."/>
            <person name="Colston S."/>
            <person name="Setubal J.C."/>
            <person name="Graf J."/>
            <person name="Gogarten J.P."/>
        </authorList>
    </citation>
    <scope>NUCLEOTIDE SEQUENCE</scope>
    <source>
        <strain evidence="3">BAQ071013-135</strain>
    </source>
</reference>
<comment type="caution">
    <text evidence="3">The sequence shown here is derived from an EMBL/GenBank/DDBJ whole genome shotgun (WGS) entry which is preliminary data.</text>
</comment>
<evidence type="ECO:0000256" key="2">
    <source>
        <dbReference type="SAM" id="MobiDB-lite"/>
    </source>
</evidence>
<sequence length="304" mass="34710">MTMTKRVDGLPAILERLQLSLNTQDGRYTADPFYCVFSKREIVVDADYDHDQIGWWHQERHEEASETKARRLELLRRDGRETGEWVKIATKEISYFETACFTEQGCKDFLEIQGHNLRKPYIYATSLFRNREMLALREALMVGQLAEKSDRSNRVIADLVNSLRDTAIKYQGSQQLRTQLANIIVPVLKGVELHRTDLVRYCHECGHIGEVNDQHLDCCPSGQGSYVRRAVAEQARLSLSKPEQSKNACQLPSEEWSDDADPEITKAAYLELQARQDQLQTELAQTRAALLKAEQALEKAGVKA</sequence>
<name>A0AAX2UPT1_AERVE</name>
<dbReference type="Proteomes" id="UP000796104">
    <property type="component" value="Unassembled WGS sequence"/>
</dbReference>
<feature type="coiled-coil region" evidence="1">
    <location>
        <begin position="269"/>
        <end position="296"/>
    </location>
</feature>
<gene>
    <name evidence="3" type="ORF">CF123_18085</name>
</gene>
<organism evidence="3 4">
    <name type="scientific">Aeromonas veronii</name>
    <dbReference type="NCBI Taxonomy" id="654"/>
    <lineage>
        <taxon>Bacteria</taxon>
        <taxon>Pseudomonadati</taxon>
        <taxon>Pseudomonadota</taxon>
        <taxon>Gammaproteobacteria</taxon>
        <taxon>Aeromonadales</taxon>
        <taxon>Aeromonadaceae</taxon>
        <taxon>Aeromonas</taxon>
    </lineage>
</organism>
<protein>
    <submittedName>
        <fullName evidence="3">Uncharacterized protein</fullName>
    </submittedName>
</protein>
<evidence type="ECO:0000313" key="4">
    <source>
        <dbReference type="Proteomes" id="UP000796104"/>
    </source>
</evidence>
<dbReference type="RefSeq" id="WP_162504480.1">
    <property type="nucleotide sequence ID" value="NZ_CAWORL010000018.1"/>
</dbReference>
<evidence type="ECO:0000256" key="1">
    <source>
        <dbReference type="SAM" id="Coils"/>
    </source>
</evidence>
<keyword evidence="1" id="KW-0175">Coiled coil</keyword>